<dbReference type="InterPro" id="IPR000182">
    <property type="entry name" value="GNAT_dom"/>
</dbReference>
<dbReference type="Proteomes" id="UP001197093">
    <property type="component" value="Unassembled WGS sequence"/>
</dbReference>
<dbReference type="Gene3D" id="3.40.630.30">
    <property type="match status" value="1"/>
</dbReference>
<evidence type="ECO:0000313" key="5">
    <source>
        <dbReference type="Proteomes" id="UP001197093"/>
    </source>
</evidence>
<dbReference type="EMBL" id="JAHCVI010000001">
    <property type="protein sequence ID" value="KAG7292360.1"/>
    <property type="molecule type" value="Genomic_DNA"/>
</dbReference>
<dbReference type="PANTHER" id="PTHR13947:SF37">
    <property type="entry name" value="LD18367P"/>
    <property type="match status" value="1"/>
</dbReference>
<dbReference type="PANTHER" id="PTHR13947">
    <property type="entry name" value="GNAT FAMILY N-ACETYLTRANSFERASE"/>
    <property type="match status" value="1"/>
</dbReference>
<comment type="caution">
    <text evidence="4">The sequence shown here is derived from an EMBL/GenBank/DDBJ whole genome shotgun (WGS) entry which is preliminary data.</text>
</comment>
<evidence type="ECO:0000256" key="2">
    <source>
        <dbReference type="SAM" id="MobiDB-lite"/>
    </source>
</evidence>
<evidence type="ECO:0000256" key="1">
    <source>
        <dbReference type="ARBA" id="ARBA00022679"/>
    </source>
</evidence>
<dbReference type="CDD" id="cd04301">
    <property type="entry name" value="NAT_SF"/>
    <property type="match status" value="1"/>
</dbReference>
<accession>A0AAD4F3P4</accession>
<gene>
    <name evidence="4" type="ORF">NEMBOFW57_002395</name>
</gene>
<keyword evidence="5" id="KW-1185">Reference proteome</keyword>
<dbReference type="GO" id="GO:0008080">
    <property type="term" value="F:N-acetyltransferase activity"/>
    <property type="evidence" value="ECO:0007669"/>
    <property type="project" value="InterPro"/>
</dbReference>
<sequence>MATSICPPSSTALAEPAPPADPTLPLHEASQKLVRECPAPAKAPAAPAPSPPAPTVSIVPGYRPGILARTLEMHMDYYYERLGWGLVFETGLGASLADSLTRLDKPGNQVWAAVMTTPSQDPQAPAVERVVGVVYIDGGIMKMEGVARLRAFIVDEAARGLGIGKKLMSAAMEFVREFGFRECHLTTMRELVAARRLYEREGFKEAGEKWSDRHGNGVQELAYVWRRSDEV</sequence>
<dbReference type="Pfam" id="PF00583">
    <property type="entry name" value="Acetyltransf_1"/>
    <property type="match status" value="1"/>
</dbReference>
<reference evidence="4" key="1">
    <citation type="submission" date="2023-02" db="EMBL/GenBank/DDBJ databases">
        <authorList>
            <person name="Palmer J.M."/>
        </authorList>
    </citation>
    <scope>NUCLEOTIDE SEQUENCE</scope>
    <source>
        <strain evidence="4">FW57</strain>
    </source>
</reference>
<name>A0AAD4F3P4_9PEZI</name>
<dbReference type="InterPro" id="IPR050769">
    <property type="entry name" value="NAT_camello-type"/>
</dbReference>
<dbReference type="AlphaFoldDB" id="A0AAD4F3P4"/>
<proteinExistence type="predicted"/>
<protein>
    <recommendedName>
        <fullName evidence="3">N-acetyltransferase domain-containing protein</fullName>
    </recommendedName>
</protein>
<evidence type="ECO:0000313" key="4">
    <source>
        <dbReference type="EMBL" id="KAG7292360.1"/>
    </source>
</evidence>
<dbReference type="SUPFAM" id="SSF55729">
    <property type="entry name" value="Acyl-CoA N-acyltransferases (Nat)"/>
    <property type="match status" value="1"/>
</dbReference>
<evidence type="ECO:0000259" key="3">
    <source>
        <dbReference type="PROSITE" id="PS51186"/>
    </source>
</evidence>
<feature type="domain" description="N-acetyltransferase" evidence="3">
    <location>
        <begin position="57"/>
        <end position="230"/>
    </location>
</feature>
<keyword evidence="1" id="KW-0808">Transferase</keyword>
<feature type="region of interest" description="Disordered" evidence="2">
    <location>
        <begin position="1"/>
        <end position="25"/>
    </location>
</feature>
<organism evidence="4 5">
    <name type="scientific">Staphylotrichum longicolle</name>
    <dbReference type="NCBI Taxonomy" id="669026"/>
    <lineage>
        <taxon>Eukaryota</taxon>
        <taxon>Fungi</taxon>
        <taxon>Dikarya</taxon>
        <taxon>Ascomycota</taxon>
        <taxon>Pezizomycotina</taxon>
        <taxon>Sordariomycetes</taxon>
        <taxon>Sordariomycetidae</taxon>
        <taxon>Sordariales</taxon>
        <taxon>Chaetomiaceae</taxon>
        <taxon>Staphylotrichum</taxon>
    </lineage>
</organism>
<dbReference type="InterPro" id="IPR016181">
    <property type="entry name" value="Acyl_CoA_acyltransferase"/>
</dbReference>
<dbReference type="PROSITE" id="PS51186">
    <property type="entry name" value="GNAT"/>
    <property type="match status" value="1"/>
</dbReference>
<feature type="compositionally biased region" description="Polar residues" evidence="2">
    <location>
        <begin position="1"/>
        <end position="12"/>
    </location>
</feature>